<reference evidence="1" key="1">
    <citation type="submission" date="2023-12" db="EMBL/GenBank/DDBJ databases">
        <title>Genome assembly of Anisodus tanguticus.</title>
        <authorList>
            <person name="Wang Y.-J."/>
        </authorList>
    </citation>
    <scope>NUCLEOTIDE SEQUENCE</scope>
    <source>
        <strain evidence="1">KB-2021</strain>
        <tissue evidence="1">Leaf</tissue>
    </source>
</reference>
<protein>
    <submittedName>
        <fullName evidence="1">Uncharacterized protein</fullName>
    </submittedName>
</protein>
<proteinExistence type="predicted"/>
<dbReference type="PANTHER" id="PTHR32176">
    <property type="entry name" value="XYLOSE ISOMERASE"/>
    <property type="match status" value="1"/>
</dbReference>
<evidence type="ECO:0000313" key="2">
    <source>
        <dbReference type="Proteomes" id="UP001291623"/>
    </source>
</evidence>
<gene>
    <name evidence="1" type="ORF">RND71_034204</name>
</gene>
<dbReference type="Gene3D" id="3.40.1090.10">
    <property type="entry name" value="Cytosolic phospholipase A2 catalytic domain"/>
    <property type="match status" value="1"/>
</dbReference>
<dbReference type="AlphaFoldDB" id="A0AAE1RA22"/>
<organism evidence="1 2">
    <name type="scientific">Anisodus tanguticus</name>
    <dbReference type="NCBI Taxonomy" id="243964"/>
    <lineage>
        <taxon>Eukaryota</taxon>
        <taxon>Viridiplantae</taxon>
        <taxon>Streptophyta</taxon>
        <taxon>Embryophyta</taxon>
        <taxon>Tracheophyta</taxon>
        <taxon>Spermatophyta</taxon>
        <taxon>Magnoliopsida</taxon>
        <taxon>eudicotyledons</taxon>
        <taxon>Gunneridae</taxon>
        <taxon>Pentapetalae</taxon>
        <taxon>asterids</taxon>
        <taxon>lamiids</taxon>
        <taxon>Solanales</taxon>
        <taxon>Solanaceae</taxon>
        <taxon>Solanoideae</taxon>
        <taxon>Hyoscyameae</taxon>
        <taxon>Anisodus</taxon>
    </lineage>
</organism>
<accession>A0AAE1RA22</accession>
<keyword evidence="2" id="KW-1185">Reference proteome</keyword>
<evidence type="ECO:0000313" key="1">
    <source>
        <dbReference type="EMBL" id="KAK4347865.1"/>
    </source>
</evidence>
<dbReference type="PANTHER" id="PTHR32176:SF43">
    <property type="entry name" value="PATATIN"/>
    <property type="match status" value="1"/>
</dbReference>
<dbReference type="EMBL" id="JAVYJV010000018">
    <property type="protein sequence ID" value="KAK4347865.1"/>
    <property type="molecule type" value="Genomic_DNA"/>
</dbReference>
<dbReference type="GO" id="GO:0004620">
    <property type="term" value="F:phospholipase activity"/>
    <property type="evidence" value="ECO:0007669"/>
    <property type="project" value="TreeGrafter"/>
</dbReference>
<comment type="caution">
    <text evidence="1">The sequence shown here is derived from an EMBL/GenBank/DDBJ whole genome shotgun (WGS) entry which is preliminary data.</text>
</comment>
<name>A0AAE1RA22_9SOLA</name>
<dbReference type="Proteomes" id="UP001291623">
    <property type="component" value="Unassembled WGS sequence"/>
</dbReference>
<sequence>MMVEWALLIMNDSMIGEAASRDILTMKNMQTLVQISKDLLKEPVSMVNLEMGHVEAVHGEGTNEEALTRFAKLLSEERKLRRLETAQ</sequence>
<dbReference type="GO" id="GO:0047372">
    <property type="term" value="F:monoacylglycerol lipase activity"/>
    <property type="evidence" value="ECO:0007669"/>
    <property type="project" value="TreeGrafter"/>
</dbReference>